<sequence length="40" mass="4761">MDDNNTLHKLMRVDQVDRSLLTNSNRHIRENYFLSTVQEG</sequence>
<gene>
    <name evidence="1" type="ORF">L916_08906</name>
</gene>
<evidence type="ECO:0000313" key="2">
    <source>
        <dbReference type="Proteomes" id="UP000053864"/>
    </source>
</evidence>
<dbReference type="EMBL" id="KI673010">
    <property type="protein sequence ID" value="ETL39797.1"/>
    <property type="molecule type" value="Genomic_DNA"/>
</dbReference>
<accession>W2J1Y9</accession>
<evidence type="ECO:0000313" key="1">
    <source>
        <dbReference type="EMBL" id="ETL39797.1"/>
    </source>
</evidence>
<dbReference type="Proteomes" id="UP000053864">
    <property type="component" value="Unassembled WGS sequence"/>
</dbReference>
<protein>
    <submittedName>
        <fullName evidence="1">Uncharacterized protein</fullName>
    </submittedName>
</protein>
<reference evidence="1 2" key="1">
    <citation type="submission" date="2013-11" db="EMBL/GenBank/DDBJ databases">
        <title>The Genome Sequence of Phytophthora parasitica CJ05E6.</title>
        <authorList>
            <consortium name="The Broad Institute Genomics Platform"/>
            <person name="Russ C."/>
            <person name="Tyler B."/>
            <person name="Panabieres F."/>
            <person name="Shan W."/>
            <person name="Tripathy S."/>
            <person name="Grunwald N."/>
            <person name="Machado M."/>
            <person name="Johnson C.S."/>
            <person name="Arredondo F."/>
            <person name="Hong C."/>
            <person name="Coffey M."/>
            <person name="Young S.K."/>
            <person name="Zeng Q."/>
            <person name="Gargeya S."/>
            <person name="Fitzgerald M."/>
            <person name="Abouelleil A."/>
            <person name="Alvarado L."/>
            <person name="Chapman S.B."/>
            <person name="Gainer-Dewar J."/>
            <person name="Goldberg J."/>
            <person name="Griggs A."/>
            <person name="Gujja S."/>
            <person name="Hansen M."/>
            <person name="Howarth C."/>
            <person name="Imamovic A."/>
            <person name="Ireland A."/>
            <person name="Larimer J."/>
            <person name="McCowan C."/>
            <person name="Murphy C."/>
            <person name="Pearson M."/>
            <person name="Poon T.W."/>
            <person name="Priest M."/>
            <person name="Roberts A."/>
            <person name="Saif S."/>
            <person name="Shea T."/>
            <person name="Sykes S."/>
            <person name="Wortman J."/>
            <person name="Nusbaum C."/>
            <person name="Birren B."/>
        </authorList>
    </citation>
    <scope>NUCLEOTIDE SEQUENCE [LARGE SCALE GENOMIC DNA]</scope>
    <source>
        <strain evidence="1 2">CJ05E6</strain>
    </source>
</reference>
<dbReference type="AlphaFoldDB" id="W2J1Y9"/>
<proteinExistence type="predicted"/>
<organism evidence="1 2">
    <name type="scientific">Phytophthora nicotianae</name>
    <name type="common">Potato buckeye rot agent</name>
    <name type="synonym">Phytophthora parasitica</name>
    <dbReference type="NCBI Taxonomy" id="4792"/>
    <lineage>
        <taxon>Eukaryota</taxon>
        <taxon>Sar</taxon>
        <taxon>Stramenopiles</taxon>
        <taxon>Oomycota</taxon>
        <taxon>Peronosporomycetes</taxon>
        <taxon>Peronosporales</taxon>
        <taxon>Peronosporaceae</taxon>
        <taxon>Phytophthora</taxon>
    </lineage>
</organism>
<name>W2J1Y9_PHYNI</name>